<name>A0A0F9NSR2_9ZZZZ</name>
<accession>A0A0F9NSR2</accession>
<evidence type="ECO:0000313" key="1">
    <source>
        <dbReference type="EMBL" id="KKN22565.1"/>
    </source>
</evidence>
<proteinExistence type="predicted"/>
<dbReference type="AlphaFoldDB" id="A0A0F9NSR2"/>
<dbReference type="EMBL" id="LAZR01003048">
    <property type="protein sequence ID" value="KKN22565.1"/>
    <property type="molecule type" value="Genomic_DNA"/>
</dbReference>
<reference evidence="1" key="1">
    <citation type="journal article" date="2015" name="Nature">
        <title>Complex archaea that bridge the gap between prokaryotes and eukaryotes.</title>
        <authorList>
            <person name="Spang A."/>
            <person name="Saw J.H."/>
            <person name="Jorgensen S.L."/>
            <person name="Zaremba-Niedzwiedzka K."/>
            <person name="Martijn J."/>
            <person name="Lind A.E."/>
            <person name="van Eijk R."/>
            <person name="Schleper C."/>
            <person name="Guy L."/>
            <person name="Ettema T.J."/>
        </authorList>
    </citation>
    <scope>NUCLEOTIDE SEQUENCE</scope>
</reference>
<organism evidence="1">
    <name type="scientific">marine sediment metagenome</name>
    <dbReference type="NCBI Taxonomy" id="412755"/>
    <lineage>
        <taxon>unclassified sequences</taxon>
        <taxon>metagenomes</taxon>
        <taxon>ecological metagenomes</taxon>
    </lineage>
</organism>
<comment type="caution">
    <text evidence="1">The sequence shown here is derived from an EMBL/GenBank/DDBJ whole genome shotgun (WGS) entry which is preliminary data.</text>
</comment>
<sequence length="102" mass="11517">MKLSVQDRLVLLNCLPTEGDFTMLRIVRELRESLSFSEADHTEFELKVDDGHVGWNPQKAVDKEVEIGGKGTAIIVKALGQLDTEKKLTENHLSVYEKFMGE</sequence>
<protein>
    <submittedName>
        <fullName evidence="1">Uncharacterized protein</fullName>
    </submittedName>
</protein>
<gene>
    <name evidence="1" type="ORF">LCGC14_0913680</name>
</gene>